<comment type="caution">
    <text evidence="1">The sequence shown here is derived from an EMBL/GenBank/DDBJ whole genome shotgun (WGS) entry which is preliminary data.</text>
</comment>
<accession>A0A9D1ZII9</accession>
<reference evidence="1" key="1">
    <citation type="journal article" date="2021" name="PeerJ">
        <title>Extensive microbial diversity within the chicken gut microbiome revealed by metagenomics and culture.</title>
        <authorList>
            <person name="Gilroy R."/>
            <person name="Ravi A."/>
            <person name="Getino M."/>
            <person name="Pursley I."/>
            <person name="Horton D.L."/>
            <person name="Alikhan N.F."/>
            <person name="Baker D."/>
            <person name="Gharbi K."/>
            <person name="Hall N."/>
            <person name="Watson M."/>
            <person name="Adriaenssens E.M."/>
            <person name="Foster-Nyarko E."/>
            <person name="Jarju S."/>
            <person name="Secka A."/>
            <person name="Antonio M."/>
            <person name="Oren A."/>
            <person name="Chaudhuri R.R."/>
            <person name="La Ragione R."/>
            <person name="Hildebrand F."/>
            <person name="Pallen M.J."/>
        </authorList>
    </citation>
    <scope>NUCLEOTIDE SEQUENCE</scope>
    <source>
        <strain evidence="1">Gambia2-208</strain>
    </source>
</reference>
<reference evidence="1" key="2">
    <citation type="submission" date="2021-04" db="EMBL/GenBank/DDBJ databases">
        <authorList>
            <person name="Gilroy R."/>
        </authorList>
    </citation>
    <scope>NUCLEOTIDE SEQUENCE</scope>
    <source>
        <strain evidence="1">Gambia2-208</strain>
    </source>
</reference>
<proteinExistence type="predicted"/>
<gene>
    <name evidence="1" type="ORF">H9824_05675</name>
</gene>
<dbReference type="Proteomes" id="UP000886851">
    <property type="component" value="Unassembled WGS sequence"/>
</dbReference>
<sequence length="73" mass="8131">MITNETLLTDLGGECALSVRTLNSLLHYDIMTVGQLRDFTPGPKKDWLVGRILEETMQVKKLIESELLKGGAK</sequence>
<dbReference type="AlphaFoldDB" id="A0A9D1ZII9"/>
<name>A0A9D1ZII9_9BACE</name>
<evidence type="ECO:0000313" key="1">
    <source>
        <dbReference type="EMBL" id="HIY88176.1"/>
    </source>
</evidence>
<organism evidence="1 2">
    <name type="scientific">Candidatus Bacteroides pullicola</name>
    <dbReference type="NCBI Taxonomy" id="2838475"/>
    <lineage>
        <taxon>Bacteria</taxon>
        <taxon>Pseudomonadati</taxon>
        <taxon>Bacteroidota</taxon>
        <taxon>Bacteroidia</taxon>
        <taxon>Bacteroidales</taxon>
        <taxon>Bacteroidaceae</taxon>
        <taxon>Bacteroides</taxon>
    </lineage>
</organism>
<protein>
    <submittedName>
        <fullName evidence="1">Uncharacterized protein</fullName>
    </submittedName>
</protein>
<evidence type="ECO:0000313" key="2">
    <source>
        <dbReference type="Proteomes" id="UP000886851"/>
    </source>
</evidence>
<dbReference type="EMBL" id="DXCV01000039">
    <property type="protein sequence ID" value="HIY88176.1"/>
    <property type="molecule type" value="Genomic_DNA"/>
</dbReference>